<keyword evidence="2" id="KW-1185">Reference proteome</keyword>
<name>A0A8X6XEX3_9ARAC</name>
<organism evidence="1 2">
    <name type="scientific">Trichonephila inaurata madagascariensis</name>
    <dbReference type="NCBI Taxonomy" id="2747483"/>
    <lineage>
        <taxon>Eukaryota</taxon>
        <taxon>Metazoa</taxon>
        <taxon>Ecdysozoa</taxon>
        <taxon>Arthropoda</taxon>
        <taxon>Chelicerata</taxon>
        <taxon>Arachnida</taxon>
        <taxon>Araneae</taxon>
        <taxon>Araneomorphae</taxon>
        <taxon>Entelegynae</taxon>
        <taxon>Araneoidea</taxon>
        <taxon>Nephilidae</taxon>
        <taxon>Trichonephila</taxon>
        <taxon>Trichonephila inaurata</taxon>
    </lineage>
</organism>
<sequence>MCLGRNTKKKNNNNESFNHCVWNLASNHTFVGKNVLEIATYTASCIFNEGFIPVLKAIEGTRHYADTVDNARILRAEKTVEANCKEIRTLRRALKTVENDNFVETDELLYATGIAD</sequence>
<comment type="caution">
    <text evidence="1">The sequence shown here is derived from an EMBL/GenBank/DDBJ whole genome shotgun (WGS) entry which is preliminary data.</text>
</comment>
<reference evidence="1" key="1">
    <citation type="submission" date="2020-08" db="EMBL/GenBank/DDBJ databases">
        <title>Multicomponent nature underlies the extraordinary mechanical properties of spider dragline silk.</title>
        <authorList>
            <person name="Kono N."/>
            <person name="Nakamura H."/>
            <person name="Mori M."/>
            <person name="Yoshida Y."/>
            <person name="Ohtoshi R."/>
            <person name="Malay A.D."/>
            <person name="Moran D.A.P."/>
            <person name="Tomita M."/>
            <person name="Numata K."/>
            <person name="Arakawa K."/>
        </authorList>
    </citation>
    <scope>NUCLEOTIDE SEQUENCE</scope>
</reference>
<gene>
    <name evidence="1" type="primary">ALC62_02265</name>
    <name evidence="1" type="ORF">TNIN_254611</name>
</gene>
<dbReference type="AlphaFoldDB" id="A0A8X6XEX3"/>
<dbReference type="Proteomes" id="UP000886998">
    <property type="component" value="Unassembled WGS sequence"/>
</dbReference>
<protein>
    <submittedName>
        <fullName evidence="1">Uncharacterized protein</fullName>
    </submittedName>
</protein>
<dbReference type="OrthoDB" id="6435104at2759"/>
<dbReference type="EMBL" id="BMAV01008060">
    <property type="protein sequence ID" value="GFY51415.1"/>
    <property type="molecule type" value="Genomic_DNA"/>
</dbReference>
<evidence type="ECO:0000313" key="2">
    <source>
        <dbReference type="Proteomes" id="UP000886998"/>
    </source>
</evidence>
<proteinExistence type="predicted"/>
<accession>A0A8X6XEX3</accession>
<evidence type="ECO:0000313" key="1">
    <source>
        <dbReference type="EMBL" id="GFY51415.1"/>
    </source>
</evidence>